<evidence type="ECO:0000256" key="5">
    <source>
        <dbReference type="ARBA" id="ARBA00022856"/>
    </source>
</evidence>
<reference evidence="10" key="1">
    <citation type="submission" date="2023-10" db="EMBL/GenBank/DDBJ databases">
        <authorList>
            <person name="Noh H."/>
        </authorList>
    </citation>
    <scope>NUCLEOTIDE SEQUENCE</scope>
    <source>
        <strain evidence="10">DUCC4014</strain>
    </source>
</reference>
<feature type="transmembrane region" description="Helical" evidence="9">
    <location>
        <begin position="659"/>
        <end position="681"/>
    </location>
</feature>
<keyword evidence="8 9" id="KW-0472">Membrane</keyword>
<evidence type="ECO:0000256" key="4">
    <source>
        <dbReference type="ARBA" id="ARBA00022692"/>
    </source>
</evidence>
<comment type="similarity">
    <text evidence="2">Belongs to the oligopeptide OPT transporter family.</text>
</comment>
<name>A0AAF1BJ29_9TREE</name>
<dbReference type="NCBIfam" id="TIGR00728">
    <property type="entry name" value="OPT_sfam"/>
    <property type="match status" value="1"/>
</dbReference>
<dbReference type="GO" id="GO:0016020">
    <property type="term" value="C:membrane"/>
    <property type="evidence" value="ECO:0007669"/>
    <property type="project" value="UniProtKB-SubCell"/>
</dbReference>
<dbReference type="InterPro" id="IPR004813">
    <property type="entry name" value="OPT"/>
</dbReference>
<feature type="transmembrane region" description="Helical" evidence="9">
    <location>
        <begin position="549"/>
        <end position="569"/>
    </location>
</feature>
<evidence type="ECO:0000256" key="3">
    <source>
        <dbReference type="ARBA" id="ARBA00022448"/>
    </source>
</evidence>
<dbReference type="Pfam" id="PF03169">
    <property type="entry name" value="OPT"/>
    <property type="match status" value="1"/>
</dbReference>
<dbReference type="RefSeq" id="XP_062628963.1">
    <property type="nucleotide sequence ID" value="XM_062772979.1"/>
</dbReference>
<gene>
    <name evidence="10" type="primary">isp4_3</name>
    <name evidence="10" type="ORF">LOC62_04G006411</name>
</gene>
<keyword evidence="11" id="KW-1185">Reference proteome</keyword>
<feature type="transmembrane region" description="Helical" evidence="9">
    <location>
        <begin position="693"/>
        <end position="713"/>
    </location>
</feature>
<evidence type="ECO:0000256" key="7">
    <source>
        <dbReference type="ARBA" id="ARBA00022989"/>
    </source>
</evidence>
<proteinExistence type="inferred from homology"/>
<dbReference type="PANTHER" id="PTHR22601">
    <property type="entry name" value="ISP4 LIKE PROTEIN"/>
    <property type="match status" value="1"/>
</dbReference>
<feature type="transmembrane region" description="Helical" evidence="9">
    <location>
        <begin position="725"/>
        <end position="745"/>
    </location>
</feature>
<feature type="transmembrane region" description="Helical" evidence="9">
    <location>
        <begin position="383"/>
        <end position="401"/>
    </location>
</feature>
<feature type="transmembrane region" description="Helical" evidence="9">
    <location>
        <begin position="408"/>
        <end position="430"/>
    </location>
</feature>
<feature type="transmembrane region" description="Helical" evidence="9">
    <location>
        <begin position="146"/>
        <end position="166"/>
    </location>
</feature>
<keyword evidence="3" id="KW-0813">Transport</keyword>
<evidence type="ECO:0000313" key="10">
    <source>
        <dbReference type="EMBL" id="WOO82931.1"/>
    </source>
</evidence>
<keyword evidence="6" id="KW-0653">Protein transport</keyword>
<evidence type="ECO:0000256" key="8">
    <source>
        <dbReference type="ARBA" id="ARBA00023136"/>
    </source>
</evidence>
<evidence type="ECO:0000256" key="6">
    <source>
        <dbReference type="ARBA" id="ARBA00022927"/>
    </source>
</evidence>
<dbReference type="GeneID" id="87809634"/>
<dbReference type="InterPro" id="IPR004648">
    <property type="entry name" value="Oligpept_transpt"/>
</dbReference>
<feature type="transmembrane region" description="Helical" evidence="9">
    <location>
        <begin position="804"/>
        <end position="828"/>
    </location>
</feature>
<feature type="transmembrane region" description="Helical" evidence="9">
    <location>
        <begin position="323"/>
        <end position="342"/>
    </location>
</feature>
<comment type="subcellular location">
    <subcellularLocation>
        <location evidence="1">Membrane</location>
        <topology evidence="1">Multi-pass membrane protein</topology>
    </subcellularLocation>
</comment>
<dbReference type="AlphaFoldDB" id="A0AAF1BJ29"/>
<feature type="transmembrane region" description="Helical" evidence="9">
    <location>
        <begin position="575"/>
        <end position="598"/>
    </location>
</feature>
<keyword evidence="4 9" id="KW-0812">Transmembrane</keyword>
<protein>
    <submittedName>
        <fullName evidence="10">Sexual differentiation process protein isp4</fullName>
    </submittedName>
</protein>
<accession>A0AAF1BJ29</accession>
<evidence type="ECO:0000256" key="9">
    <source>
        <dbReference type="SAM" id="Phobius"/>
    </source>
</evidence>
<dbReference type="GO" id="GO:0035673">
    <property type="term" value="F:oligopeptide transmembrane transporter activity"/>
    <property type="evidence" value="ECO:0007669"/>
    <property type="project" value="InterPro"/>
</dbReference>
<dbReference type="NCBIfam" id="TIGR00727">
    <property type="entry name" value="ISP4_OPT"/>
    <property type="match status" value="1"/>
</dbReference>
<feature type="transmembrane region" description="Helical" evidence="9">
    <location>
        <begin position="605"/>
        <end position="623"/>
    </location>
</feature>
<dbReference type="EMBL" id="CP086717">
    <property type="protein sequence ID" value="WOO82931.1"/>
    <property type="molecule type" value="Genomic_DNA"/>
</dbReference>
<sequence>MGITEHEKSSNEEIGEKEKTVGVTEVLYPDDGAIEDLTKHGDVTADELIDAEERLDSMPLVRTVAVINQLYKLHQSDQNFDFDLLFRMEKFLNDPEVLQHPDQHGALIHEMRLEALIATTNSPYAIVRAVAPVTDDPDMPALTIRAWVIGLVYACIGAFVNQLFVFRNPPVSLSVSTAQLLAYPAGKLFEKILPDWGVTIGGKRHSLNPGPFNLKEHMLITIMANVSFGSAYTADIVFVQALPFYFDQAYARGFGYQALNTIGSNLIGCGLAGLTRRFIVYPSYCVWPASLSTIAMNKAFHTNDSSPIPGPFNRMYRWTMRRFFLIVFIIAFVYWWFPGFIWQNLSYFNWMEWIAPNNVVYTQMVSSNLNAGLGINPWPSFDWNFIGVQVTPLVTPLYTVVNKFIGMFFGLFMICGIYYTNTFNTAYLPINDNHVWANNGKRYNVTRILSGPQRLFDEQKYQDYSEPYMAAGNMVLYFWFFAVYSATITYVAIFHRHEIAYSFRMVFRDIKSIIWRKNSGNEESDEHVDDIAEDIHYRLMTAYKEVPEWWYFIVLCAALAMGMAGVGAYDTGVTMAVVIYGVILALIFMVPIGLVTAVTSNEVTLNVLAEFIGGALIPGNALAMSYFKMYGYITTAQAIAFASDLKLAHYVHIGPRLTFWAQIIPTIVTSLLQAGIFDFVMGFKNVCTNEASFGMTCPGVNTFFTAAVFYGTLGPKRVFGSNGRYKTLLIGFPVGFIMVIIYWGLKKAFPKSKFIRAIHPAVLASGSQQWSPYNLAHMTQAVYVSLFSWGWLKKRYLAFWSRYNYILATSLNAAIAILAVIIFFALSIPDVNINWWGNSPNKDGSCADRGGCRYMAIPEKGYFGPEKGHFR</sequence>
<keyword evidence="5" id="KW-0571">Peptide transport</keyword>
<evidence type="ECO:0000313" key="11">
    <source>
        <dbReference type="Proteomes" id="UP000827549"/>
    </source>
</evidence>
<evidence type="ECO:0000256" key="1">
    <source>
        <dbReference type="ARBA" id="ARBA00004141"/>
    </source>
</evidence>
<dbReference type="GO" id="GO:0015031">
    <property type="term" value="P:protein transport"/>
    <property type="evidence" value="ECO:0007669"/>
    <property type="project" value="UniProtKB-KW"/>
</dbReference>
<dbReference type="Proteomes" id="UP000827549">
    <property type="component" value="Chromosome 4"/>
</dbReference>
<feature type="transmembrane region" description="Helical" evidence="9">
    <location>
        <begin position="476"/>
        <end position="495"/>
    </location>
</feature>
<organism evidence="10 11">
    <name type="scientific">Vanrija pseudolonga</name>
    <dbReference type="NCBI Taxonomy" id="143232"/>
    <lineage>
        <taxon>Eukaryota</taxon>
        <taxon>Fungi</taxon>
        <taxon>Dikarya</taxon>
        <taxon>Basidiomycota</taxon>
        <taxon>Agaricomycotina</taxon>
        <taxon>Tremellomycetes</taxon>
        <taxon>Trichosporonales</taxon>
        <taxon>Trichosporonaceae</taxon>
        <taxon>Vanrija</taxon>
    </lineage>
</organism>
<evidence type="ECO:0000256" key="2">
    <source>
        <dbReference type="ARBA" id="ARBA00008807"/>
    </source>
</evidence>
<keyword evidence="7 9" id="KW-1133">Transmembrane helix</keyword>